<evidence type="ECO:0000313" key="1">
    <source>
        <dbReference type="EMBL" id="GFH20031.1"/>
    </source>
</evidence>
<evidence type="ECO:0000313" key="2">
    <source>
        <dbReference type="Proteomes" id="UP000485058"/>
    </source>
</evidence>
<dbReference type="EMBL" id="BLLF01001561">
    <property type="protein sequence ID" value="GFH20031.1"/>
    <property type="molecule type" value="Genomic_DNA"/>
</dbReference>
<gene>
    <name evidence="1" type="ORF">HaLaN_17084</name>
</gene>
<keyword evidence="2" id="KW-1185">Reference proteome</keyword>
<protein>
    <submittedName>
        <fullName evidence="1">Uncharacterized protein</fullName>
    </submittedName>
</protein>
<dbReference type="AlphaFoldDB" id="A0A699ZD28"/>
<comment type="caution">
    <text evidence="1">The sequence shown here is derived from an EMBL/GenBank/DDBJ whole genome shotgun (WGS) entry which is preliminary data.</text>
</comment>
<organism evidence="1 2">
    <name type="scientific">Haematococcus lacustris</name>
    <name type="common">Green alga</name>
    <name type="synonym">Haematococcus pluvialis</name>
    <dbReference type="NCBI Taxonomy" id="44745"/>
    <lineage>
        <taxon>Eukaryota</taxon>
        <taxon>Viridiplantae</taxon>
        <taxon>Chlorophyta</taxon>
        <taxon>core chlorophytes</taxon>
        <taxon>Chlorophyceae</taxon>
        <taxon>CS clade</taxon>
        <taxon>Chlamydomonadales</taxon>
        <taxon>Haematococcaceae</taxon>
        <taxon>Haematococcus</taxon>
    </lineage>
</organism>
<reference evidence="1 2" key="1">
    <citation type="submission" date="2020-02" db="EMBL/GenBank/DDBJ databases">
        <title>Draft genome sequence of Haematococcus lacustris strain NIES-144.</title>
        <authorList>
            <person name="Morimoto D."/>
            <person name="Nakagawa S."/>
            <person name="Yoshida T."/>
            <person name="Sawayama S."/>
        </authorList>
    </citation>
    <scope>NUCLEOTIDE SEQUENCE [LARGE SCALE GENOMIC DNA]</scope>
    <source>
        <strain evidence="1 2">NIES-144</strain>
    </source>
</reference>
<dbReference type="Proteomes" id="UP000485058">
    <property type="component" value="Unassembled WGS sequence"/>
</dbReference>
<name>A0A699ZD28_HAELA</name>
<sequence>MADDPKDNAIKVDEVLGAHRLHLYRRQMRSSNKQQIDLKNSTADLHAGTPFSVKGLFVGRRRLVTALVAALKSACLGSNWYTGSCVRSSRGLGSLAKWKRIRSVRAG</sequence>
<proteinExistence type="predicted"/>
<accession>A0A699ZD28</accession>